<evidence type="ECO:0000313" key="3">
    <source>
        <dbReference type="EMBL" id="MCS7482994.1"/>
    </source>
</evidence>
<dbReference type="AlphaFoldDB" id="A0A9X2VVX7"/>
<feature type="transmembrane region" description="Helical" evidence="2">
    <location>
        <begin position="137"/>
        <end position="157"/>
    </location>
</feature>
<evidence type="ECO:0000313" key="4">
    <source>
        <dbReference type="Proteomes" id="UP001141259"/>
    </source>
</evidence>
<proteinExistence type="predicted"/>
<feature type="region of interest" description="Disordered" evidence="1">
    <location>
        <begin position="1"/>
        <end position="27"/>
    </location>
</feature>
<evidence type="ECO:0000256" key="2">
    <source>
        <dbReference type="SAM" id="Phobius"/>
    </source>
</evidence>
<sequence>MAEHDPFTSPYHQVRLPGEPQAQPPPDWVSPVLTPMPSSPWGDAEFRRPATLIASFWCWLAATVLAVVGLPTVFAFQHQEFAQVMEARTDGEPVSEAVANATALAMAGMFALALAVLAVPYVVALVNLRNGKEWSRIMLAVLCGPALLFWLVTMVVVANAPEGLSPSPVYAWGALFLATMAAAAVLMFLPPSNDYVRWSRR</sequence>
<name>A0A9X2VVX7_9PSEU</name>
<keyword evidence="2" id="KW-1133">Transmembrane helix</keyword>
<dbReference type="RefSeq" id="WP_259628457.1">
    <property type="nucleotide sequence ID" value="NZ_JANYMP010000028.1"/>
</dbReference>
<dbReference type="Proteomes" id="UP001141259">
    <property type="component" value="Unassembled WGS sequence"/>
</dbReference>
<evidence type="ECO:0000256" key="1">
    <source>
        <dbReference type="SAM" id="MobiDB-lite"/>
    </source>
</evidence>
<dbReference type="EMBL" id="JANYMP010000028">
    <property type="protein sequence ID" value="MCS7482994.1"/>
    <property type="molecule type" value="Genomic_DNA"/>
</dbReference>
<keyword evidence="2" id="KW-0812">Transmembrane</keyword>
<reference evidence="3" key="1">
    <citation type="submission" date="2022-08" db="EMBL/GenBank/DDBJ databases">
        <authorList>
            <person name="Tistechok S."/>
            <person name="Samborskyy M."/>
            <person name="Roman I."/>
        </authorList>
    </citation>
    <scope>NUCLEOTIDE SEQUENCE</scope>
    <source>
        <strain evidence="3">DSM 103496</strain>
    </source>
</reference>
<protein>
    <submittedName>
        <fullName evidence="3">Uncharacterized protein</fullName>
    </submittedName>
</protein>
<feature type="transmembrane region" description="Helical" evidence="2">
    <location>
        <begin position="169"/>
        <end position="189"/>
    </location>
</feature>
<keyword evidence="4" id="KW-1185">Reference proteome</keyword>
<accession>A0A9X2VVX7</accession>
<gene>
    <name evidence="3" type="ORF">NZH93_39620</name>
</gene>
<feature type="transmembrane region" description="Helical" evidence="2">
    <location>
        <begin position="56"/>
        <end position="77"/>
    </location>
</feature>
<keyword evidence="2" id="KW-0472">Membrane</keyword>
<feature type="transmembrane region" description="Helical" evidence="2">
    <location>
        <begin position="97"/>
        <end position="125"/>
    </location>
</feature>
<organism evidence="3 4">
    <name type="scientific">Umezawaea endophytica</name>
    <dbReference type="NCBI Taxonomy" id="1654476"/>
    <lineage>
        <taxon>Bacteria</taxon>
        <taxon>Bacillati</taxon>
        <taxon>Actinomycetota</taxon>
        <taxon>Actinomycetes</taxon>
        <taxon>Pseudonocardiales</taxon>
        <taxon>Pseudonocardiaceae</taxon>
        <taxon>Umezawaea</taxon>
    </lineage>
</organism>
<comment type="caution">
    <text evidence="3">The sequence shown here is derived from an EMBL/GenBank/DDBJ whole genome shotgun (WGS) entry which is preliminary data.</text>
</comment>